<protein>
    <submittedName>
        <fullName evidence="1">DUF3164 domain-containing protein</fullName>
    </submittedName>
</protein>
<reference evidence="1 2" key="1">
    <citation type="submission" date="2018-07" db="EMBL/GenBank/DDBJ databases">
        <title>Identification of phenol metabolism pathways in Arcobacter.</title>
        <authorList>
            <person name="Miller W.G."/>
            <person name="Yee E."/>
            <person name="Bono J.L."/>
        </authorList>
    </citation>
    <scope>NUCLEOTIDE SEQUENCE [LARGE SCALE GENOMIC DNA]</scope>
    <source>
        <strain evidence="1 2">W63</strain>
    </source>
</reference>
<dbReference type="AlphaFoldDB" id="A0AAE7E0N3"/>
<accession>A0AAE7E0N3</accession>
<dbReference type="Proteomes" id="UP000502065">
    <property type="component" value="Chromosome"/>
</dbReference>
<keyword evidence="2" id="KW-1185">Reference proteome</keyword>
<evidence type="ECO:0000313" key="1">
    <source>
        <dbReference type="EMBL" id="QKE26198.1"/>
    </source>
</evidence>
<dbReference type="InterPro" id="IPR021505">
    <property type="entry name" value="Phage_B3_Orf6"/>
</dbReference>
<gene>
    <name evidence="1" type="ORF">AAQM_1451</name>
</gene>
<organism evidence="1 2">
    <name type="scientific">Arcobacter aquimarinus</name>
    <dbReference type="NCBI Taxonomy" id="1315211"/>
    <lineage>
        <taxon>Bacteria</taxon>
        <taxon>Pseudomonadati</taxon>
        <taxon>Campylobacterota</taxon>
        <taxon>Epsilonproteobacteria</taxon>
        <taxon>Campylobacterales</taxon>
        <taxon>Arcobacteraceae</taxon>
        <taxon>Arcobacter</taxon>
    </lineage>
</organism>
<evidence type="ECO:0000313" key="2">
    <source>
        <dbReference type="Proteomes" id="UP000502065"/>
    </source>
</evidence>
<dbReference type="EMBL" id="CP030944">
    <property type="protein sequence ID" value="QKE26198.1"/>
    <property type="molecule type" value="Genomic_DNA"/>
</dbReference>
<dbReference type="RefSeq" id="WP_129094984.1">
    <property type="nucleotide sequence ID" value="NZ_CBCSAE010000004.1"/>
</dbReference>
<name>A0AAE7E0N3_9BACT</name>
<dbReference type="Pfam" id="PF11363">
    <property type="entry name" value="DUF3164"/>
    <property type="match status" value="1"/>
</dbReference>
<dbReference type="KEGG" id="aaqi:AAQM_1451"/>
<proteinExistence type="predicted"/>
<sequence length="280" mass="32983">MPIIDDKGWWQDKTGEYKHPARIDIDEQLEDELVEKIHAKGLKLQAAILEYKDFVYSECYAFLDNLREEYNIERLKGKTERITLKSFNGTKEFKISVNNLIDYNQVKVELAKEKFLQYANLKIKDIEDNDIKTIVLGALEPKNGKYDDRDIQKLINWGFEHPFWKEGVELLQSARITTGTKSYINLRQKEELKLDGMWEGIVLDLAALPIQDTVIQKSIEFIKWKRNLLRRENKFVFIEAGDDYYWRKLFDEGKSIDEALAYAKEEEKCWQEAGNNIGEK</sequence>